<evidence type="ECO:0000256" key="3">
    <source>
        <dbReference type="ARBA" id="ARBA00004651"/>
    </source>
</evidence>
<keyword evidence="13" id="KW-0594">Phospholipid biosynthesis</keyword>
<protein>
    <recommendedName>
        <fullName evidence="15">Cardiolipin synthase</fullName>
        <ecNumber evidence="15">2.7.8.-</ecNumber>
    </recommendedName>
</protein>
<keyword evidence="7" id="KW-0808">Transferase</keyword>
<dbReference type="PANTHER" id="PTHR21248">
    <property type="entry name" value="CARDIOLIPIN SYNTHASE"/>
    <property type="match status" value="1"/>
</dbReference>
<dbReference type="Proteomes" id="UP000236742">
    <property type="component" value="Unassembled WGS sequence"/>
</dbReference>
<dbReference type="InterPro" id="IPR001736">
    <property type="entry name" value="PLipase_D/transphosphatidylase"/>
</dbReference>
<evidence type="ECO:0000256" key="1">
    <source>
        <dbReference type="ARBA" id="ARBA00003145"/>
    </source>
</evidence>
<feature type="transmembrane region" description="Helical" evidence="16">
    <location>
        <begin position="37"/>
        <end position="58"/>
    </location>
</feature>
<organism evidence="18 19">
    <name type="scientific">Jhaorihella thermophila</name>
    <dbReference type="NCBI Taxonomy" id="488547"/>
    <lineage>
        <taxon>Bacteria</taxon>
        <taxon>Pseudomonadati</taxon>
        <taxon>Pseudomonadota</taxon>
        <taxon>Alphaproteobacteria</taxon>
        <taxon>Rhodobacterales</taxon>
        <taxon>Paracoccaceae</taxon>
        <taxon>Jhaorihella</taxon>
    </lineage>
</organism>
<dbReference type="GO" id="GO:0005886">
    <property type="term" value="C:plasma membrane"/>
    <property type="evidence" value="ECO:0007669"/>
    <property type="project" value="UniProtKB-SubCell"/>
</dbReference>
<dbReference type="RefSeq" id="WP_235003653.1">
    <property type="nucleotide sequence ID" value="NZ_FNVD01000001.1"/>
</dbReference>
<dbReference type="GO" id="GO:0008808">
    <property type="term" value="F:cardiolipin synthase activity"/>
    <property type="evidence" value="ECO:0007669"/>
    <property type="project" value="UniProtKB-UniRule"/>
</dbReference>
<dbReference type="InterPro" id="IPR027379">
    <property type="entry name" value="CLS_N"/>
</dbReference>
<keyword evidence="12 16" id="KW-0472">Membrane</keyword>
<keyword evidence="5" id="KW-0444">Lipid biosynthesis</keyword>
<dbReference type="Gene3D" id="3.30.870.10">
    <property type="entry name" value="Endonuclease Chain A"/>
    <property type="match status" value="2"/>
</dbReference>
<keyword evidence="10 16" id="KW-1133">Transmembrane helix</keyword>
<keyword evidence="14" id="KW-1208">Phospholipid metabolism</keyword>
<proteinExistence type="predicted"/>
<evidence type="ECO:0000256" key="13">
    <source>
        <dbReference type="ARBA" id="ARBA00023209"/>
    </source>
</evidence>
<keyword evidence="6" id="KW-0964">Secreted</keyword>
<dbReference type="InterPro" id="IPR025202">
    <property type="entry name" value="PLD-like_dom"/>
</dbReference>
<accession>A0A1H5SHY7</accession>
<dbReference type="Pfam" id="PF13396">
    <property type="entry name" value="PLDc_N"/>
    <property type="match status" value="1"/>
</dbReference>
<keyword evidence="8 16" id="KW-0812">Transmembrane</keyword>
<evidence type="ECO:0000256" key="14">
    <source>
        <dbReference type="ARBA" id="ARBA00023264"/>
    </source>
</evidence>
<evidence type="ECO:0000256" key="5">
    <source>
        <dbReference type="ARBA" id="ARBA00022516"/>
    </source>
</evidence>
<evidence type="ECO:0000256" key="7">
    <source>
        <dbReference type="ARBA" id="ARBA00022679"/>
    </source>
</evidence>
<comment type="subcellular location">
    <subcellularLocation>
        <location evidence="3">Cell membrane</location>
        <topology evidence="3">Multi-pass membrane protein</topology>
    </subcellularLocation>
    <subcellularLocation>
        <location evidence="2">Secreted</location>
    </subcellularLocation>
</comment>
<dbReference type="NCBIfam" id="TIGR04265">
    <property type="entry name" value="bac_cardiolipin"/>
    <property type="match status" value="1"/>
</dbReference>
<gene>
    <name evidence="18" type="ORF">SAMN05421751_101535</name>
</gene>
<reference evidence="18 19" key="1">
    <citation type="submission" date="2016-10" db="EMBL/GenBank/DDBJ databases">
        <authorList>
            <person name="de Groot N.N."/>
        </authorList>
    </citation>
    <scope>NUCLEOTIDE SEQUENCE [LARGE SCALE GENOMIC DNA]</scope>
    <source>
        <strain evidence="18 19">DSM 23413</strain>
    </source>
</reference>
<dbReference type="SMART" id="SM00155">
    <property type="entry name" value="PLDc"/>
    <property type="match status" value="2"/>
</dbReference>
<evidence type="ECO:0000313" key="18">
    <source>
        <dbReference type="EMBL" id="SEF50060.1"/>
    </source>
</evidence>
<feature type="domain" description="PLD phosphodiesterase" evidence="17">
    <location>
        <begin position="211"/>
        <end position="238"/>
    </location>
</feature>
<evidence type="ECO:0000256" key="15">
    <source>
        <dbReference type="NCBIfam" id="TIGR04265"/>
    </source>
</evidence>
<dbReference type="CDD" id="cd09155">
    <property type="entry name" value="PLDc_PaCLS_like_1"/>
    <property type="match status" value="1"/>
</dbReference>
<keyword evidence="19" id="KW-1185">Reference proteome</keyword>
<evidence type="ECO:0000256" key="10">
    <source>
        <dbReference type="ARBA" id="ARBA00022989"/>
    </source>
</evidence>
<dbReference type="PROSITE" id="PS50035">
    <property type="entry name" value="PLD"/>
    <property type="match status" value="2"/>
</dbReference>
<dbReference type="PANTHER" id="PTHR21248:SF22">
    <property type="entry name" value="PHOSPHOLIPASE D"/>
    <property type="match status" value="1"/>
</dbReference>
<evidence type="ECO:0000259" key="17">
    <source>
        <dbReference type="PROSITE" id="PS50035"/>
    </source>
</evidence>
<keyword evidence="4" id="KW-1003">Cell membrane</keyword>
<dbReference type="SUPFAM" id="SSF56024">
    <property type="entry name" value="Phospholipase D/nuclease"/>
    <property type="match status" value="2"/>
</dbReference>
<dbReference type="GO" id="GO:0005576">
    <property type="term" value="C:extracellular region"/>
    <property type="evidence" value="ECO:0007669"/>
    <property type="project" value="UniProtKB-SubCell"/>
</dbReference>
<evidence type="ECO:0000256" key="16">
    <source>
        <dbReference type="SAM" id="Phobius"/>
    </source>
</evidence>
<feature type="domain" description="PLD phosphodiesterase" evidence="17">
    <location>
        <begin position="387"/>
        <end position="414"/>
    </location>
</feature>
<dbReference type="EMBL" id="FNVD01000001">
    <property type="protein sequence ID" value="SEF50060.1"/>
    <property type="molecule type" value="Genomic_DNA"/>
</dbReference>
<name>A0A1H5SHY7_9RHOB</name>
<dbReference type="GO" id="GO:0032049">
    <property type="term" value="P:cardiolipin biosynthetic process"/>
    <property type="evidence" value="ECO:0007669"/>
    <property type="project" value="UniProtKB-UniRule"/>
</dbReference>
<keyword evidence="9" id="KW-0677">Repeat</keyword>
<evidence type="ECO:0000256" key="9">
    <source>
        <dbReference type="ARBA" id="ARBA00022737"/>
    </source>
</evidence>
<sequence>MTQFWIEVSSAAVFALYALAAACAIRAANTARTPQGAVGWVVFLISMPILGIPLYLILGHHRFKGYRLSRLESQRVVEGIKTFSADHRADPQGWDVALEPFETLAGMPAVRGNAADLLIDGQQTFDAIFQAIDQAQNYILVQFYIVHDDQLGRAFQNRLIAAARRGVKVWFFTDAIGSYKLPTAYCDKLREAGIRVSDRDSQRGPKFRFQINYRNHRKTVIVDGRAGFIGGHNVGDEYMGRDPAFGPWRDTHIRMRGPVVQELQLIFAEDWHFATDELILDELVWTPEHAAEDMTALIVATGPGDRTETGSLMFFSAIVAARRRVWIASPYFVPDIDIMAALKHAAMRGVDVRILVPDAIDHRIPWLAAFAYFDEIIEAGVKVHRYAQGFMHQKVFVVDDELAAVGTTNLDNRSFRLNFEAMALFFDPRAAAAVDEMLQADFERSFLLTRKIHEQPWRIRYGAPIARLFAPIL</sequence>
<evidence type="ECO:0000313" key="19">
    <source>
        <dbReference type="Proteomes" id="UP000236742"/>
    </source>
</evidence>
<keyword evidence="11" id="KW-0443">Lipid metabolism</keyword>
<dbReference type="FunFam" id="3.30.870.10:FF:000014">
    <property type="entry name" value="Cardiolipin synthase"/>
    <property type="match status" value="1"/>
</dbReference>
<evidence type="ECO:0000256" key="11">
    <source>
        <dbReference type="ARBA" id="ARBA00023098"/>
    </source>
</evidence>
<dbReference type="AlphaFoldDB" id="A0A1H5SHY7"/>
<evidence type="ECO:0000256" key="2">
    <source>
        <dbReference type="ARBA" id="ARBA00004613"/>
    </source>
</evidence>
<evidence type="ECO:0000256" key="12">
    <source>
        <dbReference type="ARBA" id="ARBA00023136"/>
    </source>
</evidence>
<evidence type="ECO:0000256" key="8">
    <source>
        <dbReference type="ARBA" id="ARBA00022692"/>
    </source>
</evidence>
<comment type="function">
    <text evidence="1">Could be a virulence factor.</text>
</comment>
<evidence type="ECO:0000256" key="6">
    <source>
        <dbReference type="ARBA" id="ARBA00022525"/>
    </source>
</evidence>
<dbReference type="Pfam" id="PF13091">
    <property type="entry name" value="PLDc_2"/>
    <property type="match status" value="2"/>
</dbReference>
<dbReference type="EC" id="2.7.8.-" evidence="15"/>
<evidence type="ECO:0000256" key="4">
    <source>
        <dbReference type="ARBA" id="ARBA00022475"/>
    </source>
</evidence>
<dbReference type="InterPro" id="IPR022924">
    <property type="entry name" value="Cardiolipin_synthase"/>
</dbReference>